<dbReference type="Pfam" id="PF01565">
    <property type="entry name" value="FAD_binding_4"/>
    <property type="match status" value="1"/>
</dbReference>
<dbReference type="Proteomes" id="UP000195402">
    <property type="component" value="Unassembled WGS sequence"/>
</dbReference>
<dbReference type="PANTHER" id="PTHR32448">
    <property type="entry name" value="OS08G0158400 PROTEIN"/>
    <property type="match status" value="1"/>
</dbReference>
<evidence type="ECO:0000313" key="2">
    <source>
        <dbReference type="EMBL" id="OVA03984.1"/>
    </source>
</evidence>
<dbReference type="OMA" id="GLESTDC"/>
<evidence type="ECO:0000259" key="1">
    <source>
        <dbReference type="PROSITE" id="PS51387"/>
    </source>
</evidence>
<keyword evidence="3" id="KW-1185">Reference proteome</keyword>
<gene>
    <name evidence="2" type="ORF">BVC80_453g10</name>
</gene>
<dbReference type="InterPro" id="IPR006094">
    <property type="entry name" value="Oxid_FAD_bind_N"/>
</dbReference>
<feature type="domain" description="FAD-binding PCMH-type" evidence="1">
    <location>
        <begin position="1"/>
        <end position="117"/>
    </location>
</feature>
<name>A0A200Q0J3_MACCD</name>
<dbReference type="Gene3D" id="3.30.465.10">
    <property type="match status" value="1"/>
</dbReference>
<reference evidence="2 3" key="1">
    <citation type="journal article" date="2017" name="Mol. Plant">
        <title>The Genome of Medicinal Plant Macleaya cordata Provides New Insights into Benzylisoquinoline Alkaloids Metabolism.</title>
        <authorList>
            <person name="Liu X."/>
            <person name="Liu Y."/>
            <person name="Huang P."/>
            <person name="Ma Y."/>
            <person name="Qing Z."/>
            <person name="Tang Q."/>
            <person name="Cao H."/>
            <person name="Cheng P."/>
            <person name="Zheng Y."/>
            <person name="Yuan Z."/>
            <person name="Zhou Y."/>
            <person name="Liu J."/>
            <person name="Tang Z."/>
            <person name="Zhuo Y."/>
            <person name="Zhang Y."/>
            <person name="Yu L."/>
            <person name="Huang J."/>
            <person name="Yang P."/>
            <person name="Peng Q."/>
            <person name="Zhang J."/>
            <person name="Jiang W."/>
            <person name="Zhang Z."/>
            <person name="Lin K."/>
            <person name="Ro D.K."/>
            <person name="Chen X."/>
            <person name="Xiong X."/>
            <person name="Shang Y."/>
            <person name="Huang S."/>
            <person name="Zeng J."/>
        </authorList>
    </citation>
    <scope>NUCLEOTIDE SEQUENCE [LARGE SCALE GENOMIC DNA]</scope>
    <source>
        <strain evidence="3">cv. BLH2017</strain>
        <tissue evidence="2">Root</tissue>
    </source>
</reference>
<dbReference type="InParanoid" id="A0A200Q0J3"/>
<dbReference type="EMBL" id="MVGT01003444">
    <property type="protein sequence ID" value="OVA03984.1"/>
    <property type="molecule type" value="Genomic_DNA"/>
</dbReference>
<proteinExistence type="predicted"/>
<sequence>MFKQLVDAEEGTAWVQSGATIGKLYYRIAEKSPTFGFPAAIFPTESVGGHFSGGGYGTMLRKYSLAADNVINAQIVDVNGRTLNRESMGEGLFGAIRGGGGGSFGTILSWKVKLVSVPPTVTVFAIEKTLEQGEKTILASFHSMFLGGAEKLLTIMKERFPALGLESTDCREMTWIQSVLYFAVYPVNGSLDVLLSRTEPRSIFKAKSDYVKEPISQIGLEQIWRRLLKRSRLHWSSYLMEEG</sequence>
<comment type="caution">
    <text evidence="2">The sequence shown here is derived from an EMBL/GenBank/DDBJ whole genome shotgun (WGS) entry which is preliminary data.</text>
</comment>
<organism evidence="2 3">
    <name type="scientific">Macleaya cordata</name>
    <name type="common">Five-seeded plume-poppy</name>
    <name type="synonym">Bocconia cordata</name>
    <dbReference type="NCBI Taxonomy" id="56857"/>
    <lineage>
        <taxon>Eukaryota</taxon>
        <taxon>Viridiplantae</taxon>
        <taxon>Streptophyta</taxon>
        <taxon>Embryophyta</taxon>
        <taxon>Tracheophyta</taxon>
        <taxon>Spermatophyta</taxon>
        <taxon>Magnoliopsida</taxon>
        <taxon>Ranunculales</taxon>
        <taxon>Papaveraceae</taxon>
        <taxon>Papaveroideae</taxon>
        <taxon>Macleaya</taxon>
    </lineage>
</organism>
<protein>
    <submittedName>
        <fullName evidence="2">FAD linked oxidase</fullName>
    </submittedName>
</protein>
<dbReference type="InterPro" id="IPR016166">
    <property type="entry name" value="FAD-bd_PCMH"/>
</dbReference>
<dbReference type="OrthoDB" id="407275at2759"/>
<dbReference type="InterPro" id="IPR016169">
    <property type="entry name" value="FAD-bd_PCMH_sub2"/>
</dbReference>
<dbReference type="AlphaFoldDB" id="A0A200Q0J3"/>
<evidence type="ECO:0000313" key="3">
    <source>
        <dbReference type="Proteomes" id="UP000195402"/>
    </source>
</evidence>
<dbReference type="SUPFAM" id="SSF56176">
    <property type="entry name" value="FAD-binding/transporter-associated domain-like"/>
    <property type="match status" value="1"/>
</dbReference>
<dbReference type="STRING" id="56857.A0A200Q0J3"/>
<dbReference type="InterPro" id="IPR036318">
    <property type="entry name" value="FAD-bd_PCMH-like_sf"/>
</dbReference>
<dbReference type="GO" id="GO:0071949">
    <property type="term" value="F:FAD binding"/>
    <property type="evidence" value="ECO:0007669"/>
    <property type="project" value="InterPro"/>
</dbReference>
<accession>A0A200Q0J3</accession>
<dbReference type="PROSITE" id="PS51387">
    <property type="entry name" value="FAD_PCMH"/>
    <property type="match status" value="1"/>
</dbReference>
<dbReference type="Gene3D" id="3.40.462.20">
    <property type="match status" value="1"/>
</dbReference>